<evidence type="ECO:0000313" key="4">
    <source>
        <dbReference type="Proteomes" id="UP000223606"/>
    </source>
</evidence>
<dbReference type="Pfam" id="PF07331">
    <property type="entry name" value="TctB"/>
    <property type="match status" value="1"/>
</dbReference>
<keyword evidence="4" id="KW-1185">Reference proteome</keyword>
<evidence type="ECO:0000259" key="2">
    <source>
        <dbReference type="Pfam" id="PF07331"/>
    </source>
</evidence>
<feature type="transmembrane region" description="Helical" evidence="1">
    <location>
        <begin position="143"/>
        <end position="161"/>
    </location>
</feature>
<keyword evidence="1" id="KW-0472">Membrane</keyword>
<feature type="transmembrane region" description="Helical" evidence="1">
    <location>
        <begin position="21"/>
        <end position="40"/>
    </location>
</feature>
<evidence type="ECO:0000313" key="3">
    <source>
        <dbReference type="EMBL" id="SON57764.1"/>
    </source>
</evidence>
<proteinExistence type="predicted"/>
<keyword evidence="1" id="KW-1133">Transmembrane helix</keyword>
<keyword evidence="1" id="KW-0812">Transmembrane</keyword>
<dbReference type="InterPro" id="IPR009936">
    <property type="entry name" value="DUF1468"/>
</dbReference>
<evidence type="ECO:0000256" key="1">
    <source>
        <dbReference type="SAM" id="Phobius"/>
    </source>
</evidence>
<dbReference type="PROSITE" id="PS51257">
    <property type="entry name" value="PROKAR_LIPOPROTEIN"/>
    <property type="match status" value="1"/>
</dbReference>
<accession>A0A2C9DBS1</accession>
<dbReference type="Proteomes" id="UP000223606">
    <property type="component" value="Chromosome 1"/>
</dbReference>
<sequence>MDDRAVTKEEEEQRSIPDTVASIWPAVILLAIGCAVFFWSMDYGPISSRFPMITSGLLVILAFADLWSRSRLPGHVAVRIIGGAGFDNREMPQLPPLRRELLLIGWVLAAFAAMALFGALLALPLYCLAFVRFWAGRGWRQAIATALVVALFQFLVFELLLDYRLYRGLLFAKGGLSQW</sequence>
<protein>
    <submittedName>
        <fullName evidence="3">Tripartite tricarboxylate transporter TctB family protein</fullName>
    </submittedName>
</protein>
<feature type="transmembrane region" description="Helical" evidence="1">
    <location>
        <begin position="101"/>
        <end position="131"/>
    </location>
</feature>
<gene>
    <name evidence="3" type="ORF">HDIA_4223</name>
</gene>
<name>A0A2C9DBS1_9HYPH</name>
<dbReference type="RefSeq" id="WP_099557966.1">
    <property type="nucleotide sequence ID" value="NZ_LT960614.1"/>
</dbReference>
<feature type="domain" description="DUF1468" evidence="2">
    <location>
        <begin position="26"/>
        <end position="165"/>
    </location>
</feature>
<organism evidence="3 4">
    <name type="scientific">Hartmannibacter diazotrophicus</name>
    <dbReference type="NCBI Taxonomy" id="1482074"/>
    <lineage>
        <taxon>Bacteria</taxon>
        <taxon>Pseudomonadati</taxon>
        <taxon>Pseudomonadota</taxon>
        <taxon>Alphaproteobacteria</taxon>
        <taxon>Hyphomicrobiales</taxon>
        <taxon>Pleomorphomonadaceae</taxon>
        <taxon>Hartmannibacter</taxon>
    </lineage>
</organism>
<dbReference type="KEGG" id="hdi:HDIA_4223"/>
<reference evidence="4" key="1">
    <citation type="submission" date="2017-09" db="EMBL/GenBank/DDBJ databases">
        <title>Genome sequence of Nannocystis excedens DSM 71.</title>
        <authorList>
            <person name="Blom J."/>
        </authorList>
    </citation>
    <scope>NUCLEOTIDE SEQUENCE [LARGE SCALE GENOMIC DNA]</scope>
    <source>
        <strain evidence="4">type strain: E19</strain>
    </source>
</reference>
<dbReference type="EMBL" id="LT960614">
    <property type="protein sequence ID" value="SON57764.1"/>
    <property type="molecule type" value="Genomic_DNA"/>
</dbReference>
<feature type="transmembrane region" description="Helical" evidence="1">
    <location>
        <begin position="46"/>
        <end position="67"/>
    </location>
</feature>
<dbReference type="AlphaFoldDB" id="A0A2C9DBS1"/>